<dbReference type="OrthoDB" id="9818434at2"/>
<comment type="caution">
    <text evidence="2">The sequence shown here is derived from an EMBL/GenBank/DDBJ whole genome shotgun (WGS) entry which is preliminary data.</text>
</comment>
<accession>A0A5S5MDB2</accession>
<sequence length="484" mass="52419">MKDTTERSIAPSRDDGLTDDLDLSDLAMTLQAEGDGKGSVSVPVLEVASEDNSGEPFRVVPHPSESSVEDEDFIDLEDILVGSSPKSGGNKIPDLPVKKDIDPQPEEDLLLDPDDWVEEQDLDAADVPDFSQVSVAAPEGEVHVPSETELMFREEAIDLGDVGAFLEGDDFSLELDGKPVSDADSWNASDADDVLDLAVAGDLLEEDHISDSGENGFADEDVLDLEAAGILLEEDVPVEESDEGVFFEEDVLDLEAAGILLEEDVPVEESDEGVFSEEDVLDLEAAGILLEEDVPVEESDEGVFSEEDVLDLEAAGILLEEDVPVEESDEGEFSEEQAFSGEDEALFDLEEKAAISSDGKYFFVSDTIDEGGADSAFSFADEPEKDLDSDFDKGSNQDLAAESLMPDTGFVPLENNDFSEDMEQGSSVQALEDRLADVDFEAILERVVRKVFAEKLDMALVSVVERAVEKEIHALKDALYKDPS</sequence>
<feature type="compositionally biased region" description="Acidic residues" evidence="1">
    <location>
        <begin position="67"/>
        <end position="78"/>
    </location>
</feature>
<feature type="region of interest" description="Disordered" evidence="1">
    <location>
        <begin position="48"/>
        <end position="108"/>
    </location>
</feature>
<dbReference type="AlphaFoldDB" id="A0A5S5MDB2"/>
<dbReference type="Proteomes" id="UP000321899">
    <property type="component" value="Unassembled WGS sequence"/>
</dbReference>
<organism evidence="2 3">
    <name type="scientific">Desulfobotulus mexicanus</name>
    <dbReference type="NCBI Taxonomy" id="2586642"/>
    <lineage>
        <taxon>Bacteria</taxon>
        <taxon>Pseudomonadati</taxon>
        <taxon>Thermodesulfobacteriota</taxon>
        <taxon>Desulfobacteria</taxon>
        <taxon>Desulfobacterales</taxon>
        <taxon>Desulfobacteraceae</taxon>
        <taxon>Desulfobotulus</taxon>
    </lineage>
</organism>
<name>A0A5S5MDB2_9BACT</name>
<reference evidence="2 3" key="1">
    <citation type="submission" date="2019-06" db="EMBL/GenBank/DDBJ databases">
        <title>Desulfobotulus mexicanus sp. nov., a novel sulfate-reducing bacterium isolated from the sediment of an alkaline crater lake in Mexico.</title>
        <authorList>
            <person name="Hirschler-Rea A."/>
        </authorList>
    </citation>
    <scope>NUCLEOTIDE SEQUENCE [LARGE SCALE GENOMIC DNA]</scope>
    <source>
        <strain evidence="2 3">PAR22N</strain>
    </source>
</reference>
<proteinExistence type="predicted"/>
<keyword evidence="3" id="KW-1185">Reference proteome</keyword>
<feature type="compositionally biased region" description="Basic and acidic residues" evidence="1">
    <location>
        <begin position="1"/>
        <end position="16"/>
    </location>
</feature>
<feature type="region of interest" description="Disordered" evidence="1">
    <location>
        <begin position="1"/>
        <end position="20"/>
    </location>
</feature>
<gene>
    <name evidence="2" type="ORF">FIM25_14155</name>
</gene>
<evidence type="ECO:0000313" key="3">
    <source>
        <dbReference type="Proteomes" id="UP000321899"/>
    </source>
</evidence>
<protein>
    <submittedName>
        <fullName evidence="2">Uncharacterized protein</fullName>
    </submittedName>
</protein>
<dbReference type="EMBL" id="VDMB01000024">
    <property type="protein sequence ID" value="TYT73615.1"/>
    <property type="molecule type" value="Genomic_DNA"/>
</dbReference>
<dbReference type="RefSeq" id="WP_139450513.1">
    <property type="nucleotide sequence ID" value="NZ_VDMB01000024.1"/>
</dbReference>
<evidence type="ECO:0000256" key="1">
    <source>
        <dbReference type="SAM" id="MobiDB-lite"/>
    </source>
</evidence>
<evidence type="ECO:0000313" key="2">
    <source>
        <dbReference type="EMBL" id="TYT73615.1"/>
    </source>
</evidence>